<comment type="caution">
    <text evidence="1">The sequence shown here is derived from an EMBL/GenBank/DDBJ whole genome shotgun (WGS) entry which is preliminary data.</text>
</comment>
<sequence length="35" mass="4203">MKGKWLKKLGFKEGEMINIEQKKNKLIITIEKEQK</sequence>
<dbReference type="Proteomes" id="UP000319700">
    <property type="component" value="Unassembled WGS sequence"/>
</dbReference>
<keyword evidence="2" id="KW-1185">Reference proteome</keyword>
<dbReference type="EMBL" id="RCZH01000019">
    <property type="protein sequence ID" value="TPG34030.1"/>
    <property type="molecule type" value="Genomic_DNA"/>
</dbReference>
<reference evidence="1 2" key="1">
    <citation type="journal article" date="2019" name="Environ. Microbiol.">
        <title>Species interactions and distinct microbial communities in high Arctic permafrost affected cryosols are associated with the CH4 and CO2 gas fluxes.</title>
        <authorList>
            <person name="Altshuler I."/>
            <person name="Hamel J."/>
            <person name="Turney S."/>
            <person name="Magnuson E."/>
            <person name="Levesque R."/>
            <person name="Greer C."/>
            <person name="Whyte L.G."/>
        </authorList>
    </citation>
    <scope>NUCLEOTIDE SEQUENCE [LARGE SCALE GENOMIC DNA]</scope>
    <source>
        <strain evidence="1 2">42</strain>
    </source>
</reference>
<dbReference type="OrthoDB" id="9803936at2"/>
<evidence type="ECO:0000313" key="1">
    <source>
        <dbReference type="EMBL" id="TPG34030.1"/>
    </source>
</evidence>
<accession>A0A502EC34</accession>
<organism evidence="1 2">
    <name type="scientific">Flavobacterium pectinovorum</name>
    <dbReference type="NCBI Taxonomy" id="29533"/>
    <lineage>
        <taxon>Bacteria</taxon>
        <taxon>Pseudomonadati</taxon>
        <taxon>Bacteroidota</taxon>
        <taxon>Flavobacteriia</taxon>
        <taxon>Flavobacteriales</taxon>
        <taxon>Flavobacteriaceae</taxon>
        <taxon>Flavobacterium</taxon>
    </lineage>
</organism>
<name>A0A502EC34_9FLAO</name>
<proteinExistence type="predicted"/>
<protein>
    <submittedName>
        <fullName evidence="1">Type I addiction module toxin, SymE family</fullName>
    </submittedName>
</protein>
<evidence type="ECO:0000313" key="2">
    <source>
        <dbReference type="Proteomes" id="UP000319700"/>
    </source>
</evidence>
<dbReference type="AlphaFoldDB" id="A0A502EC34"/>
<dbReference type="RefSeq" id="WP_140511233.1">
    <property type="nucleotide sequence ID" value="NZ_RCZH01000019.1"/>
</dbReference>
<gene>
    <name evidence="1" type="ORF">EAH81_22775</name>
</gene>